<sequence>MMKTNVKSDGEAIALEKGEKLFTYKNKFTGEILYSTSKYTMQNIQGKDFIPVFKKPLMPKARRVNLIAADAVERVQV</sequence>
<accession>A0A6J5KWB0</accession>
<reference evidence="1" key="1">
    <citation type="submission" date="2020-04" db="EMBL/GenBank/DDBJ databases">
        <authorList>
            <person name="Chiriac C."/>
            <person name="Salcher M."/>
            <person name="Ghai R."/>
            <person name="Kavagutti S V."/>
        </authorList>
    </citation>
    <scope>NUCLEOTIDE SEQUENCE</scope>
</reference>
<dbReference type="EMBL" id="LR796178">
    <property type="protein sequence ID" value="CAB4124259.1"/>
    <property type="molecule type" value="Genomic_DNA"/>
</dbReference>
<organism evidence="1">
    <name type="scientific">uncultured Caudovirales phage</name>
    <dbReference type="NCBI Taxonomy" id="2100421"/>
    <lineage>
        <taxon>Viruses</taxon>
        <taxon>Duplodnaviria</taxon>
        <taxon>Heunggongvirae</taxon>
        <taxon>Uroviricota</taxon>
        <taxon>Caudoviricetes</taxon>
        <taxon>Peduoviridae</taxon>
        <taxon>Maltschvirus</taxon>
        <taxon>Maltschvirus maltsch</taxon>
    </lineage>
</organism>
<protein>
    <submittedName>
        <fullName evidence="1">Uncharacterized protein</fullName>
    </submittedName>
</protein>
<evidence type="ECO:0000313" key="1">
    <source>
        <dbReference type="EMBL" id="CAB4124259.1"/>
    </source>
</evidence>
<name>A0A6J5KWB0_9CAUD</name>
<proteinExistence type="predicted"/>
<gene>
    <name evidence="1" type="ORF">UFOVP49_97</name>
</gene>